<proteinExistence type="predicted"/>
<dbReference type="EMBL" id="BNAO01000008">
    <property type="protein sequence ID" value="GHG74739.1"/>
    <property type="molecule type" value="Genomic_DNA"/>
</dbReference>
<evidence type="ECO:0000313" key="2">
    <source>
        <dbReference type="Proteomes" id="UP000659697"/>
    </source>
</evidence>
<name>A0ABQ3L686_9ALTE</name>
<accession>A0ABQ3L686</accession>
<gene>
    <name evidence="1" type="ORF">GCM10010919_28460</name>
</gene>
<sequence>MTIAVLILKVIAANSTSTTGLKKEKRVTKTVTRSTLSRYNYRITADLSL</sequence>
<reference evidence="2" key="1">
    <citation type="journal article" date="2019" name="Int. J. Syst. Evol. Microbiol.">
        <title>The Global Catalogue of Microorganisms (GCM) 10K type strain sequencing project: providing services to taxonomists for standard genome sequencing and annotation.</title>
        <authorList>
            <consortium name="The Broad Institute Genomics Platform"/>
            <consortium name="The Broad Institute Genome Sequencing Center for Infectious Disease"/>
            <person name="Wu L."/>
            <person name="Ma J."/>
        </authorList>
    </citation>
    <scope>NUCLEOTIDE SEQUENCE [LARGE SCALE GENOMIC DNA]</scope>
    <source>
        <strain evidence="2">CGMCC 1.7003</strain>
    </source>
</reference>
<comment type="caution">
    <text evidence="1">The sequence shown here is derived from an EMBL/GenBank/DDBJ whole genome shotgun (WGS) entry which is preliminary data.</text>
</comment>
<organism evidence="1 2">
    <name type="scientific">Alishewanella longhuensis</name>
    <dbReference type="NCBI Taxonomy" id="1091037"/>
    <lineage>
        <taxon>Bacteria</taxon>
        <taxon>Pseudomonadati</taxon>
        <taxon>Pseudomonadota</taxon>
        <taxon>Gammaproteobacteria</taxon>
        <taxon>Alteromonadales</taxon>
        <taxon>Alteromonadaceae</taxon>
        <taxon>Alishewanella</taxon>
    </lineage>
</organism>
<protein>
    <submittedName>
        <fullName evidence="1">Uncharacterized protein</fullName>
    </submittedName>
</protein>
<evidence type="ECO:0000313" key="1">
    <source>
        <dbReference type="EMBL" id="GHG74739.1"/>
    </source>
</evidence>
<keyword evidence="2" id="KW-1185">Reference proteome</keyword>
<dbReference type="Proteomes" id="UP000659697">
    <property type="component" value="Unassembled WGS sequence"/>
</dbReference>